<reference evidence="2" key="2">
    <citation type="submission" date="2023-05" db="EMBL/GenBank/DDBJ databases">
        <authorList>
            <person name="Fouks B."/>
        </authorList>
    </citation>
    <scope>NUCLEOTIDE SEQUENCE</scope>
    <source>
        <strain evidence="2">Stay&amp;Tobe</strain>
        <tissue evidence="2">Testes</tissue>
    </source>
</reference>
<feature type="region of interest" description="Disordered" evidence="1">
    <location>
        <begin position="1"/>
        <end position="21"/>
    </location>
</feature>
<dbReference type="EMBL" id="JASPKZ010003836">
    <property type="protein sequence ID" value="KAJ9592406.1"/>
    <property type="molecule type" value="Genomic_DNA"/>
</dbReference>
<dbReference type="Proteomes" id="UP001233999">
    <property type="component" value="Unassembled WGS sequence"/>
</dbReference>
<feature type="non-terminal residue" evidence="2">
    <location>
        <position position="56"/>
    </location>
</feature>
<evidence type="ECO:0000313" key="2">
    <source>
        <dbReference type="EMBL" id="KAJ9592406.1"/>
    </source>
</evidence>
<gene>
    <name evidence="2" type="ORF">L9F63_015926</name>
</gene>
<protein>
    <submittedName>
        <fullName evidence="2">Uncharacterized protein</fullName>
    </submittedName>
</protein>
<reference evidence="2" key="1">
    <citation type="journal article" date="2023" name="IScience">
        <title>Live-bearing cockroach genome reveals convergent evolutionary mechanisms linked to viviparity in insects and beyond.</title>
        <authorList>
            <person name="Fouks B."/>
            <person name="Harrison M.C."/>
            <person name="Mikhailova A.A."/>
            <person name="Marchal E."/>
            <person name="English S."/>
            <person name="Carruthers M."/>
            <person name="Jennings E.C."/>
            <person name="Chiamaka E.L."/>
            <person name="Frigard R.A."/>
            <person name="Pippel M."/>
            <person name="Attardo G.M."/>
            <person name="Benoit J.B."/>
            <person name="Bornberg-Bauer E."/>
            <person name="Tobe S.S."/>
        </authorList>
    </citation>
    <scope>NUCLEOTIDE SEQUENCE</scope>
    <source>
        <strain evidence="2">Stay&amp;Tobe</strain>
    </source>
</reference>
<feature type="non-terminal residue" evidence="2">
    <location>
        <position position="1"/>
    </location>
</feature>
<comment type="caution">
    <text evidence="2">The sequence shown here is derived from an EMBL/GenBank/DDBJ whole genome shotgun (WGS) entry which is preliminary data.</text>
</comment>
<evidence type="ECO:0000256" key="1">
    <source>
        <dbReference type="SAM" id="MobiDB-lite"/>
    </source>
</evidence>
<keyword evidence="3" id="KW-1185">Reference proteome</keyword>
<sequence>SMGWESTTRASNNSTFYEPSCETNGAWQEGTLPNLVVCYGLNLTFDVVFLFCSFFL</sequence>
<organism evidence="2 3">
    <name type="scientific">Diploptera punctata</name>
    <name type="common">Pacific beetle cockroach</name>
    <dbReference type="NCBI Taxonomy" id="6984"/>
    <lineage>
        <taxon>Eukaryota</taxon>
        <taxon>Metazoa</taxon>
        <taxon>Ecdysozoa</taxon>
        <taxon>Arthropoda</taxon>
        <taxon>Hexapoda</taxon>
        <taxon>Insecta</taxon>
        <taxon>Pterygota</taxon>
        <taxon>Neoptera</taxon>
        <taxon>Polyneoptera</taxon>
        <taxon>Dictyoptera</taxon>
        <taxon>Blattodea</taxon>
        <taxon>Blaberoidea</taxon>
        <taxon>Blaberidae</taxon>
        <taxon>Diplopterinae</taxon>
        <taxon>Diploptera</taxon>
    </lineage>
</organism>
<evidence type="ECO:0000313" key="3">
    <source>
        <dbReference type="Proteomes" id="UP001233999"/>
    </source>
</evidence>
<name>A0AAD8EJF1_DIPPU</name>
<dbReference type="AlphaFoldDB" id="A0AAD8EJF1"/>
<proteinExistence type="predicted"/>
<accession>A0AAD8EJF1</accession>